<dbReference type="PANTHER" id="PTHR46623:SF6">
    <property type="entry name" value="ALPHA_BETA-HYDROLASES SUPERFAMILY PROTEIN"/>
    <property type="match status" value="1"/>
</dbReference>
<dbReference type="SUPFAM" id="SSF53474">
    <property type="entry name" value="alpha/beta-Hydrolases"/>
    <property type="match status" value="1"/>
</dbReference>
<sequence length="188" mass="19939">MRHVVLFHSVYGLRPAVRAFADRLRAAGHQVSTPDLYGVPATDTVEEGFALLDKIGQEVVLDRARDALRDLPPETVLAGFSMGAGVAGALLAERPDAAGLLLLHGTGGAPDAVRPGLPVQLHLADPDPYDAPDEVDEWQQALTDAGADLTVFRYPGVGHLFTDPDVAEYSPDATAAAWPRVLAFLAAR</sequence>
<name>A0A1C4VZ57_9ACTN</name>
<dbReference type="InterPro" id="IPR029058">
    <property type="entry name" value="AB_hydrolase_fold"/>
</dbReference>
<keyword evidence="2" id="KW-0378">Hydrolase</keyword>
<dbReference type="RefSeq" id="WP_091398366.1">
    <property type="nucleotide sequence ID" value="NZ_FMCR01000002.1"/>
</dbReference>
<proteinExistence type="predicted"/>
<dbReference type="GO" id="GO:0016787">
    <property type="term" value="F:hydrolase activity"/>
    <property type="evidence" value="ECO:0007669"/>
    <property type="project" value="UniProtKB-KW"/>
</dbReference>
<protein>
    <submittedName>
        <fullName evidence="2">Dienelactone hydrolase</fullName>
    </submittedName>
</protein>
<dbReference type="InterPro" id="IPR002925">
    <property type="entry name" value="Dienelactn_hydro"/>
</dbReference>
<organism evidence="2 3">
    <name type="scientific">Micromonospora saelicesensis</name>
    <dbReference type="NCBI Taxonomy" id="285676"/>
    <lineage>
        <taxon>Bacteria</taxon>
        <taxon>Bacillati</taxon>
        <taxon>Actinomycetota</taxon>
        <taxon>Actinomycetes</taxon>
        <taxon>Micromonosporales</taxon>
        <taxon>Micromonosporaceae</taxon>
        <taxon>Micromonospora</taxon>
    </lineage>
</organism>
<gene>
    <name evidence="2" type="ORF">GA0070561_2216</name>
</gene>
<dbReference type="AlphaFoldDB" id="A0A1C4VZ57"/>
<evidence type="ECO:0000313" key="2">
    <source>
        <dbReference type="EMBL" id="SCE89061.1"/>
    </source>
</evidence>
<dbReference type="Pfam" id="PF01738">
    <property type="entry name" value="DLH"/>
    <property type="match status" value="1"/>
</dbReference>
<evidence type="ECO:0000259" key="1">
    <source>
        <dbReference type="Pfam" id="PF01738"/>
    </source>
</evidence>
<dbReference type="InterPro" id="IPR051049">
    <property type="entry name" value="Dienelactone_hydrolase-like"/>
</dbReference>
<feature type="domain" description="Dienelactone hydrolase" evidence="1">
    <location>
        <begin position="4"/>
        <end position="186"/>
    </location>
</feature>
<reference evidence="2 3" key="1">
    <citation type="submission" date="2016-06" db="EMBL/GenBank/DDBJ databases">
        <authorList>
            <person name="Kjaerup R.B."/>
            <person name="Dalgaard T.S."/>
            <person name="Juul-Madsen H.R."/>
        </authorList>
    </citation>
    <scope>NUCLEOTIDE SEQUENCE [LARGE SCALE GENOMIC DNA]</scope>
    <source>
        <strain evidence="2 3">DSM 44871</strain>
    </source>
</reference>
<accession>A0A1C4VZ57</accession>
<dbReference type="STRING" id="285676.GA0070561_2216"/>
<dbReference type="Proteomes" id="UP000198864">
    <property type="component" value="Unassembled WGS sequence"/>
</dbReference>
<dbReference type="Gene3D" id="3.40.50.1820">
    <property type="entry name" value="alpha/beta hydrolase"/>
    <property type="match status" value="1"/>
</dbReference>
<dbReference type="EMBL" id="FMCR01000002">
    <property type="protein sequence ID" value="SCE89061.1"/>
    <property type="molecule type" value="Genomic_DNA"/>
</dbReference>
<evidence type="ECO:0000313" key="3">
    <source>
        <dbReference type="Proteomes" id="UP000198864"/>
    </source>
</evidence>
<dbReference type="PANTHER" id="PTHR46623">
    <property type="entry name" value="CARBOXYMETHYLENEBUTENOLIDASE-RELATED"/>
    <property type="match status" value="1"/>
</dbReference>